<dbReference type="VEuPathDB" id="TriTrypDB:Lsey_0850_0010"/>
<keyword evidence="3" id="KW-1185">Reference proteome</keyword>
<gene>
    <name evidence="2" type="ORF">ABL78_8484</name>
</gene>
<dbReference type="AlphaFoldDB" id="A0A0N0P239"/>
<evidence type="ECO:0000313" key="2">
    <source>
        <dbReference type="EMBL" id="KPI82506.1"/>
    </source>
</evidence>
<dbReference type="Proteomes" id="UP000038009">
    <property type="component" value="Unassembled WGS sequence"/>
</dbReference>
<feature type="region of interest" description="Disordered" evidence="1">
    <location>
        <begin position="74"/>
        <end position="97"/>
    </location>
</feature>
<organism evidence="2 3">
    <name type="scientific">Leptomonas seymouri</name>
    <dbReference type="NCBI Taxonomy" id="5684"/>
    <lineage>
        <taxon>Eukaryota</taxon>
        <taxon>Discoba</taxon>
        <taxon>Euglenozoa</taxon>
        <taxon>Kinetoplastea</taxon>
        <taxon>Metakinetoplastina</taxon>
        <taxon>Trypanosomatida</taxon>
        <taxon>Trypanosomatidae</taxon>
        <taxon>Leishmaniinae</taxon>
        <taxon>Leptomonas</taxon>
    </lineage>
</organism>
<name>A0A0N0P239_LEPSE</name>
<proteinExistence type="predicted"/>
<feature type="region of interest" description="Disordered" evidence="1">
    <location>
        <begin position="1"/>
        <end position="22"/>
    </location>
</feature>
<protein>
    <submittedName>
        <fullName evidence="2">Uncharacterized protein</fullName>
    </submittedName>
</protein>
<comment type="caution">
    <text evidence="2">The sequence shown here is derived from an EMBL/GenBank/DDBJ whole genome shotgun (WGS) entry which is preliminary data.</text>
</comment>
<feature type="region of interest" description="Disordered" evidence="1">
    <location>
        <begin position="120"/>
        <end position="142"/>
    </location>
</feature>
<feature type="compositionally biased region" description="Basic residues" evidence="1">
    <location>
        <begin position="126"/>
        <end position="142"/>
    </location>
</feature>
<evidence type="ECO:0000256" key="1">
    <source>
        <dbReference type="SAM" id="MobiDB-lite"/>
    </source>
</evidence>
<reference evidence="2 3" key="1">
    <citation type="journal article" date="2015" name="PLoS Pathog.">
        <title>Leptomonas seymouri: Adaptations to the Dixenous Life Cycle Analyzed by Genome Sequencing, Transcriptome Profiling and Co-infection with Leishmania donovani.</title>
        <authorList>
            <person name="Kraeva N."/>
            <person name="Butenko A."/>
            <person name="Hlavacova J."/>
            <person name="Kostygov A."/>
            <person name="Myskova J."/>
            <person name="Grybchuk D."/>
            <person name="Lestinova T."/>
            <person name="Votypka J."/>
            <person name="Volf P."/>
            <person name="Opperdoes F."/>
            <person name="Flegontov P."/>
            <person name="Lukes J."/>
            <person name="Yurchenko V."/>
        </authorList>
    </citation>
    <scope>NUCLEOTIDE SEQUENCE [LARGE SCALE GENOMIC DNA]</scope>
    <source>
        <strain evidence="2 3">ATCC 30220</strain>
    </source>
</reference>
<evidence type="ECO:0000313" key="3">
    <source>
        <dbReference type="Proteomes" id="UP000038009"/>
    </source>
</evidence>
<accession>A0A0N0P239</accession>
<feature type="compositionally biased region" description="Polar residues" evidence="1">
    <location>
        <begin position="88"/>
        <end position="97"/>
    </location>
</feature>
<dbReference type="EMBL" id="LJSK01000848">
    <property type="protein sequence ID" value="KPI82506.1"/>
    <property type="molecule type" value="Genomic_DNA"/>
</dbReference>
<sequence length="142" mass="15835">MLTTDSSTIRRTRRSNVTREPFGKRRRLLDSLLDIRAPPHGSPACWGSVRCFMYGQHAAVSPWRKKKERAARVCTHDERRGKGPMLLNTGTTCSSSKTEGPALALVYKGHLRVSRRAAAAAGGKHTPLKGHTHRAQRSLRIR</sequence>